<dbReference type="GO" id="GO:0061630">
    <property type="term" value="F:ubiquitin protein ligase activity"/>
    <property type="evidence" value="ECO:0007669"/>
    <property type="project" value="TreeGrafter"/>
</dbReference>
<dbReference type="PANTHER" id="PTHR45969">
    <property type="entry name" value="RING ZINC FINGER PROTEIN-RELATED"/>
    <property type="match status" value="1"/>
</dbReference>
<keyword evidence="2 4" id="KW-0863">Zinc-finger</keyword>
<evidence type="ECO:0000256" key="1">
    <source>
        <dbReference type="ARBA" id="ARBA00022723"/>
    </source>
</evidence>
<evidence type="ECO:0000256" key="4">
    <source>
        <dbReference type="PROSITE-ProRule" id="PRU00175"/>
    </source>
</evidence>
<gene>
    <name evidence="6" type="ORF">C4D60_Mb07t13730</name>
</gene>
<evidence type="ECO:0000256" key="2">
    <source>
        <dbReference type="ARBA" id="ARBA00022771"/>
    </source>
</evidence>
<dbReference type="Pfam" id="PF13639">
    <property type="entry name" value="zf-RING_2"/>
    <property type="match status" value="1"/>
</dbReference>
<dbReference type="Gene3D" id="3.30.40.10">
    <property type="entry name" value="Zinc/RING finger domain, C3HC4 (zinc finger)"/>
    <property type="match status" value="1"/>
</dbReference>
<sequence>MPPIFDCQTSSLCFRACHLKREVDQVDDRDMSISRENCYSTLVLFRFLREAVVFLSLMVNWLFFPCYYWWPTFSSAEEEAEGGKVAEDRARHRAAAQAVRETLHVSTYGEVAGEEEAGAVATACAVCLSEVGRWDKVWELRNCRHVFHQGCLDRWLDHDEHLSCPLCREPLLARRPPSLPPPPPEPSWAVERLLYLFGDDLLPAPSS</sequence>
<dbReference type="SUPFAM" id="SSF57850">
    <property type="entry name" value="RING/U-box"/>
    <property type="match status" value="1"/>
</dbReference>
<feature type="domain" description="RING-type" evidence="5">
    <location>
        <begin position="124"/>
        <end position="168"/>
    </location>
</feature>
<dbReference type="PROSITE" id="PS50089">
    <property type="entry name" value="ZF_RING_2"/>
    <property type="match status" value="1"/>
</dbReference>
<keyword evidence="3" id="KW-0862">Zinc</keyword>
<dbReference type="EMBL" id="PYDT01000005">
    <property type="protein sequence ID" value="THU60527.1"/>
    <property type="molecule type" value="Genomic_DNA"/>
</dbReference>
<dbReference type="Proteomes" id="UP000317650">
    <property type="component" value="Chromosome 7"/>
</dbReference>
<dbReference type="InterPro" id="IPR001841">
    <property type="entry name" value="Znf_RING"/>
</dbReference>
<reference evidence="6 7" key="1">
    <citation type="journal article" date="2019" name="Nat. Plants">
        <title>Genome sequencing of Musa balbisiana reveals subgenome evolution and function divergence in polyploid bananas.</title>
        <authorList>
            <person name="Yao X."/>
        </authorList>
    </citation>
    <scope>NUCLEOTIDE SEQUENCE [LARGE SCALE GENOMIC DNA]</scope>
    <source>
        <strain evidence="7">cv. DH-PKW</strain>
        <tissue evidence="6">Leaves</tissue>
    </source>
</reference>
<dbReference type="SMART" id="SM00184">
    <property type="entry name" value="RING"/>
    <property type="match status" value="1"/>
</dbReference>
<comment type="caution">
    <text evidence="6">The sequence shown here is derived from an EMBL/GenBank/DDBJ whole genome shotgun (WGS) entry which is preliminary data.</text>
</comment>
<proteinExistence type="predicted"/>
<keyword evidence="7" id="KW-1185">Reference proteome</keyword>
<dbReference type="GO" id="GO:0008270">
    <property type="term" value="F:zinc ion binding"/>
    <property type="evidence" value="ECO:0007669"/>
    <property type="project" value="UniProtKB-KW"/>
</dbReference>
<dbReference type="GO" id="GO:0016567">
    <property type="term" value="P:protein ubiquitination"/>
    <property type="evidence" value="ECO:0007669"/>
    <property type="project" value="TreeGrafter"/>
</dbReference>
<dbReference type="PANTHER" id="PTHR45969:SF11">
    <property type="entry name" value="RING_U-BOX SUPERFAMILY PROTEIN"/>
    <property type="match status" value="1"/>
</dbReference>
<protein>
    <recommendedName>
        <fullName evidence="5">RING-type domain-containing protein</fullName>
    </recommendedName>
</protein>
<name>A0A4S8JF35_MUSBA</name>
<evidence type="ECO:0000313" key="6">
    <source>
        <dbReference type="EMBL" id="THU60527.1"/>
    </source>
</evidence>
<dbReference type="STRING" id="52838.A0A4S8JF35"/>
<dbReference type="AlphaFoldDB" id="A0A4S8JF35"/>
<evidence type="ECO:0000313" key="7">
    <source>
        <dbReference type="Proteomes" id="UP000317650"/>
    </source>
</evidence>
<keyword evidence="1" id="KW-0479">Metal-binding</keyword>
<dbReference type="InterPro" id="IPR013083">
    <property type="entry name" value="Znf_RING/FYVE/PHD"/>
</dbReference>
<accession>A0A4S8JF35</accession>
<evidence type="ECO:0000259" key="5">
    <source>
        <dbReference type="PROSITE" id="PS50089"/>
    </source>
</evidence>
<evidence type="ECO:0000256" key="3">
    <source>
        <dbReference type="ARBA" id="ARBA00022833"/>
    </source>
</evidence>
<organism evidence="6 7">
    <name type="scientific">Musa balbisiana</name>
    <name type="common">Banana</name>
    <dbReference type="NCBI Taxonomy" id="52838"/>
    <lineage>
        <taxon>Eukaryota</taxon>
        <taxon>Viridiplantae</taxon>
        <taxon>Streptophyta</taxon>
        <taxon>Embryophyta</taxon>
        <taxon>Tracheophyta</taxon>
        <taxon>Spermatophyta</taxon>
        <taxon>Magnoliopsida</taxon>
        <taxon>Liliopsida</taxon>
        <taxon>Zingiberales</taxon>
        <taxon>Musaceae</taxon>
        <taxon>Musa</taxon>
    </lineage>
</organism>